<evidence type="ECO:0000313" key="2">
    <source>
        <dbReference type="EMBL" id="GGD41401.1"/>
    </source>
</evidence>
<protein>
    <recommendedName>
        <fullName evidence="1">TfoX N-terminal domain-containing protein</fullName>
    </recommendedName>
</protein>
<accession>A0ABQ1QQW2</accession>
<reference evidence="3" key="1">
    <citation type="journal article" date="2019" name="Int. J. Syst. Evol. Microbiol.">
        <title>The Global Catalogue of Microorganisms (GCM) 10K type strain sequencing project: providing services to taxonomists for standard genome sequencing and annotation.</title>
        <authorList>
            <consortium name="The Broad Institute Genomics Platform"/>
            <consortium name="The Broad Institute Genome Sequencing Center for Infectious Disease"/>
            <person name="Wu L."/>
            <person name="Ma J."/>
        </authorList>
    </citation>
    <scope>NUCLEOTIDE SEQUENCE [LARGE SCALE GENOMIC DNA]</scope>
    <source>
        <strain evidence="3">CGMCC 1.12606</strain>
    </source>
</reference>
<proteinExistence type="predicted"/>
<dbReference type="Proteomes" id="UP000625780">
    <property type="component" value="Unassembled WGS sequence"/>
</dbReference>
<dbReference type="InterPro" id="IPR007076">
    <property type="entry name" value="TfoX_N"/>
</dbReference>
<dbReference type="SUPFAM" id="SSF159894">
    <property type="entry name" value="YgaC/TfoX-N like"/>
    <property type="match status" value="1"/>
</dbReference>
<gene>
    <name evidence="2" type="ORF">GCM10011361_05550</name>
</gene>
<organism evidence="2 3">
    <name type="scientific">Muriicola marianensis</name>
    <dbReference type="NCBI Taxonomy" id="1324801"/>
    <lineage>
        <taxon>Bacteria</taxon>
        <taxon>Pseudomonadati</taxon>
        <taxon>Bacteroidota</taxon>
        <taxon>Flavobacteriia</taxon>
        <taxon>Flavobacteriales</taxon>
        <taxon>Flavobacteriaceae</taxon>
        <taxon>Muriicola</taxon>
    </lineage>
</organism>
<keyword evidence="3" id="KW-1185">Reference proteome</keyword>
<dbReference type="Gene3D" id="3.30.1460.30">
    <property type="entry name" value="YgaC/TfoX-N like chaperone"/>
    <property type="match status" value="1"/>
</dbReference>
<comment type="caution">
    <text evidence="2">The sequence shown here is derived from an EMBL/GenBank/DDBJ whole genome shotgun (WGS) entry which is preliminary data.</text>
</comment>
<evidence type="ECO:0000259" key="1">
    <source>
        <dbReference type="Pfam" id="PF04993"/>
    </source>
</evidence>
<sequence>MPFDATLAERVRTGLLTLPLPIRTDMTEKNMFGGIAFLLRGKMTVGIIGKELVVRVLAEKMEDLLKMDFIRPMDFSGKPMKEFVYVSPAGLEKEEQIEHWIALGIEHARYKLNI</sequence>
<dbReference type="Pfam" id="PF04993">
    <property type="entry name" value="TfoX_N"/>
    <property type="match status" value="1"/>
</dbReference>
<dbReference type="EMBL" id="BMFH01000001">
    <property type="protein sequence ID" value="GGD41401.1"/>
    <property type="molecule type" value="Genomic_DNA"/>
</dbReference>
<evidence type="ECO:0000313" key="3">
    <source>
        <dbReference type="Proteomes" id="UP000625780"/>
    </source>
</evidence>
<name>A0ABQ1QQW2_9FLAO</name>
<feature type="domain" description="TfoX N-terminal" evidence="1">
    <location>
        <begin position="25"/>
        <end position="108"/>
    </location>
</feature>